<dbReference type="AlphaFoldDB" id="A0A1A9UMS4"/>
<keyword evidence="1" id="KW-0812">Transmembrane</keyword>
<protein>
    <submittedName>
        <fullName evidence="2">Uncharacterized protein</fullName>
    </submittedName>
</protein>
<name>A0A1A9UMS4_GLOAU</name>
<dbReference type="Proteomes" id="UP000078200">
    <property type="component" value="Unassembled WGS sequence"/>
</dbReference>
<feature type="transmembrane region" description="Helical" evidence="1">
    <location>
        <begin position="132"/>
        <end position="154"/>
    </location>
</feature>
<keyword evidence="1" id="KW-1133">Transmembrane helix</keyword>
<keyword evidence="1" id="KW-0472">Membrane</keyword>
<proteinExistence type="predicted"/>
<evidence type="ECO:0000256" key="1">
    <source>
        <dbReference type="SAM" id="Phobius"/>
    </source>
</evidence>
<dbReference type="EnsemblMetazoa" id="GAUT009691-RA">
    <property type="protein sequence ID" value="GAUT009691-PA"/>
    <property type="gene ID" value="GAUT009691"/>
</dbReference>
<evidence type="ECO:0000313" key="3">
    <source>
        <dbReference type="Proteomes" id="UP000078200"/>
    </source>
</evidence>
<organism evidence="2 3">
    <name type="scientific">Glossina austeni</name>
    <name type="common">Savannah tsetse fly</name>
    <dbReference type="NCBI Taxonomy" id="7395"/>
    <lineage>
        <taxon>Eukaryota</taxon>
        <taxon>Metazoa</taxon>
        <taxon>Ecdysozoa</taxon>
        <taxon>Arthropoda</taxon>
        <taxon>Hexapoda</taxon>
        <taxon>Insecta</taxon>
        <taxon>Pterygota</taxon>
        <taxon>Neoptera</taxon>
        <taxon>Endopterygota</taxon>
        <taxon>Diptera</taxon>
        <taxon>Brachycera</taxon>
        <taxon>Muscomorpha</taxon>
        <taxon>Hippoboscoidea</taxon>
        <taxon>Glossinidae</taxon>
        <taxon>Glossina</taxon>
    </lineage>
</organism>
<evidence type="ECO:0000313" key="2">
    <source>
        <dbReference type="EnsemblMetazoa" id="GAUT009691-PA"/>
    </source>
</evidence>
<dbReference type="VEuPathDB" id="VectorBase:GAUT009691"/>
<sequence length="166" mass="18726">MKSDLEEGIKNLKTAQDFDITKSPSTFDGSLSKTNVNLITQSSIKIQFGFLIHSQQADKKVYLLLITSIPQKNVSTYTAIRPEFCGAKERSFCLRKFPPTLPRYTPMRSTYVKPLSPQSDPPKLPQIASHHAIITLLLMMATVMMTIMTSFMPFDVTDDRREAPPL</sequence>
<keyword evidence="3" id="KW-1185">Reference proteome</keyword>
<accession>A0A1A9UMS4</accession>
<reference evidence="2" key="1">
    <citation type="submission" date="2020-05" db="UniProtKB">
        <authorList>
            <consortium name="EnsemblMetazoa"/>
        </authorList>
    </citation>
    <scope>IDENTIFICATION</scope>
    <source>
        <strain evidence="2">TTRI</strain>
    </source>
</reference>